<dbReference type="Pfam" id="PF20398">
    <property type="entry name" value="DUF6691"/>
    <property type="match status" value="1"/>
</dbReference>
<feature type="transmembrane region" description="Helical" evidence="1">
    <location>
        <begin position="98"/>
        <end position="121"/>
    </location>
</feature>
<protein>
    <submittedName>
        <fullName evidence="2">YeeE/YedE family protein</fullName>
    </submittedName>
</protein>
<dbReference type="Proteomes" id="UP001499988">
    <property type="component" value="Unassembled WGS sequence"/>
</dbReference>
<keyword evidence="1" id="KW-0472">Membrane</keyword>
<reference evidence="3" key="1">
    <citation type="journal article" date="2019" name="Int. J. Syst. Evol. Microbiol.">
        <title>The Global Catalogue of Microorganisms (GCM) 10K type strain sequencing project: providing services to taxonomists for standard genome sequencing and annotation.</title>
        <authorList>
            <consortium name="The Broad Institute Genomics Platform"/>
            <consortium name="The Broad Institute Genome Sequencing Center for Infectious Disease"/>
            <person name="Wu L."/>
            <person name="Ma J."/>
        </authorList>
    </citation>
    <scope>NUCLEOTIDE SEQUENCE [LARGE SCALE GENOMIC DNA]</scope>
    <source>
        <strain evidence="3">JCM 18401</strain>
    </source>
</reference>
<gene>
    <name evidence="2" type="ORF">GCM10023333_24180</name>
</gene>
<accession>A0ABP9EY29</accession>
<evidence type="ECO:0000313" key="3">
    <source>
        <dbReference type="Proteomes" id="UP001499988"/>
    </source>
</evidence>
<comment type="caution">
    <text evidence="2">The sequence shown here is derived from an EMBL/GenBank/DDBJ whole genome shotgun (WGS) entry which is preliminary data.</text>
</comment>
<dbReference type="InterPro" id="IPR046513">
    <property type="entry name" value="DUF6691"/>
</dbReference>
<sequence>MNHSMARFAVAMICGPLFGAGLVVSGMADPAKVLGFLDVSRMAQGTWDPSLMLVMMGALSVVVPGYMLGIKPRIDAQQAPLCEARYHVPATKALDRPLLLGSALFGLGWGLVGICPGPALASLASGSPAVLGFVLSMVAGTQVARLLNEARNTKMQGAPTVSEPS</sequence>
<feature type="transmembrane region" description="Helical" evidence="1">
    <location>
        <begin position="52"/>
        <end position="70"/>
    </location>
</feature>
<keyword evidence="1" id="KW-1133">Transmembrane helix</keyword>
<evidence type="ECO:0000313" key="2">
    <source>
        <dbReference type="EMBL" id="GAA4890074.1"/>
    </source>
</evidence>
<evidence type="ECO:0000256" key="1">
    <source>
        <dbReference type="SAM" id="Phobius"/>
    </source>
</evidence>
<keyword evidence="1" id="KW-0812">Transmembrane</keyword>
<organism evidence="2 3">
    <name type="scientific">Ferrimonas pelagia</name>
    <dbReference type="NCBI Taxonomy" id="1177826"/>
    <lineage>
        <taxon>Bacteria</taxon>
        <taxon>Pseudomonadati</taxon>
        <taxon>Pseudomonadota</taxon>
        <taxon>Gammaproteobacteria</taxon>
        <taxon>Alteromonadales</taxon>
        <taxon>Ferrimonadaceae</taxon>
        <taxon>Ferrimonas</taxon>
    </lineage>
</organism>
<dbReference type="RefSeq" id="WP_345335658.1">
    <property type="nucleotide sequence ID" value="NZ_BAABJZ010000081.1"/>
</dbReference>
<name>A0ABP9EY29_9GAMM</name>
<feature type="transmembrane region" description="Helical" evidence="1">
    <location>
        <begin position="127"/>
        <end position="147"/>
    </location>
</feature>
<keyword evidence="3" id="KW-1185">Reference proteome</keyword>
<proteinExistence type="predicted"/>
<dbReference type="EMBL" id="BAABJZ010000081">
    <property type="protein sequence ID" value="GAA4890074.1"/>
    <property type="molecule type" value="Genomic_DNA"/>
</dbReference>